<organism evidence="2 3">
    <name type="scientific">Pararge aegeria aegeria</name>
    <dbReference type="NCBI Taxonomy" id="348720"/>
    <lineage>
        <taxon>Eukaryota</taxon>
        <taxon>Metazoa</taxon>
        <taxon>Ecdysozoa</taxon>
        <taxon>Arthropoda</taxon>
        <taxon>Hexapoda</taxon>
        <taxon>Insecta</taxon>
        <taxon>Pterygota</taxon>
        <taxon>Neoptera</taxon>
        <taxon>Endopterygota</taxon>
        <taxon>Lepidoptera</taxon>
        <taxon>Glossata</taxon>
        <taxon>Ditrysia</taxon>
        <taxon>Papilionoidea</taxon>
        <taxon>Nymphalidae</taxon>
        <taxon>Satyrinae</taxon>
        <taxon>Satyrini</taxon>
        <taxon>Parargina</taxon>
        <taxon>Pararge</taxon>
    </lineage>
</organism>
<dbReference type="SMART" id="SM00587">
    <property type="entry name" value="CHK"/>
    <property type="match status" value="1"/>
</dbReference>
<dbReference type="PANTHER" id="PTHR11012">
    <property type="entry name" value="PROTEIN KINASE-LIKE DOMAIN-CONTAINING"/>
    <property type="match status" value="1"/>
</dbReference>
<dbReference type="OrthoDB" id="7419139at2759"/>
<dbReference type="SUPFAM" id="SSF56112">
    <property type="entry name" value="Protein kinase-like (PK-like)"/>
    <property type="match status" value="1"/>
</dbReference>
<dbReference type="InterPro" id="IPR004119">
    <property type="entry name" value="EcKL"/>
</dbReference>
<protein>
    <submittedName>
        <fullName evidence="2">Jg1575 protein</fullName>
    </submittedName>
</protein>
<dbReference type="PANTHER" id="PTHR11012:SF48">
    <property type="entry name" value="CHK KINASE-LIKE DOMAIN-CONTAINING PROTEIN-RELATED"/>
    <property type="match status" value="1"/>
</dbReference>
<dbReference type="Pfam" id="PF02958">
    <property type="entry name" value="EcKL"/>
    <property type="match status" value="1"/>
</dbReference>
<dbReference type="Gene3D" id="3.90.1200.10">
    <property type="match status" value="1"/>
</dbReference>
<dbReference type="Proteomes" id="UP000838756">
    <property type="component" value="Unassembled WGS sequence"/>
</dbReference>
<feature type="domain" description="CHK kinase-like" evidence="1">
    <location>
        <begin position="131"/>
        <end position="329"/>
    </location>
</feature>
<comment type="caution">
    <text evidence="2">The sequence shown here is derived from an EMBL/GenBank/DDBJ whole genome shotgun (WGS) entry which is preliminary data.</text>
</comment>
<accession>A0A8S4R9V0</accession>
<dbReference type="InterPro" id="IPR015897">
    <property type="entry name" value="CHK_kinase-like"/>
</dbReference>
<evidence type="ECO:0000313" key="3">
    <source>
        <dbReference type="Proteomes" id="UP000838756"/>
    </source>
</evidence>
<sequence>MDSCVDNGKLMGEKKDILTAKELNDIVEQTTNHDFEILDHYIRPACEEGLKGFVGDHFKMTVTVKECDRVRKMHLFIKTLPLVNKPKTDFIIENQFFKREALMFNLLEEMEDMDGQNSWYSKAFIHSDKLLVMPDLCVQGYEAYPTQRYFDKEHVLATATSLARFHAAFANYVSKKTAEDCGYDFFDIYGDIVCEPPMSFCDSPWIRAAAKLSNNLLKEFSLKKHEYPTDLEEKLCKLFVKGCATLKEYKDTLNVIVHKDLWANNILFKYESGKITNAVLLDFQCIRFAPPAFDVISLLYLSTSRDFRERYGNQVLRQYYSEFKDNLNELTTRRLQDLGYDEESFLDWVEKARLFGMLVAIAIFPYALMEPSAAQKAFDNPDTYVEYLEVDRSVPVLAHARENSHYKIRQLEVCEEFVERFVSTS</sequence>
<gene>
    <name evidence="2" type="primary">jg1575</name>
    <name evidence="2" type="ORF">PAEG_LOCUS11569</name>
</gene>
<proteinExistence type="predicted"/>
<evidence type="ECO:0000313" key="2">
    <source>
        <dbReference type="EMBL" id="CAH2233625.1"/>
    </source>
</evidence>
<evidence type="ECO:0000259" key="1">
    <source>
        <dbReference type="SMART" id="SM00587"/>
    </source>
</evidence>
<name>A0A8S4R9V0_9NEOP</name>
<keyword evidence="3" id="KW-1185">Reference proteome</keyword>
<reference evidence="2" key="1">
    <citation type="submission" date="2022-03" db="EMBL/GenBank/DDBJ databases">
        <authorList>
            <person name="Lindestad O."/>
        </authorList>
    </citation>
    <scope>NUCLEOTIDE SEQUENCE</scope>
</reference>
<dbReference type="AlphaFoldDB" id="A0A8S4R9V0"/>
<dbReference type="InterPro" id="IPR011009">
    <property type="entry name" value="Kinase-like_dom_sf"/>
</dbReference>
<dbReference type="EMBL" id="CAKXAJ010024985">
    <property type="protein sequence ID" value="CAH2233625.1"/>
    <property type="molecule type" value="Genomic_DNA"/>
</dbReference>